<evidence type="ECO:0000313" key="2">
    <source>
        <dbReference type="EMBL" id="DAD36375.1"/>
    </source>
</evidence>
<keyword evidence="3" id="KW-1185">Reference proteome</keyword>
<protein>
    <submittedName>
        <fullName evidence="2">Uncharacterized protein</fullName>
    </submittedName>
</protein>
<evidence type="ECO:0000256" key="1">
    <source>
        <dbReference type="SAM" id="MobiDB-lite"/>
    </source>
</evidence>
<sequence length="65" mass="7599">MKNESLHRKKKYEPLRRSRRRRTHLFLGCNRSPGGGSLPSSFRIWIAPAAPQQSQSPDFELHARR</sequence>
<comment type="caution">
    <text evidence="2">The sequence shown here is derived from an EMBL/GenBank/DDBJ whole genome shotgun (WGS) entry which is preliminary data.</text>
</comment>
<feature type="region of interest" description="Disordered" evidence="1">
    <location>
        <begin position="1"/>
        <end position="21"/>
    </location>
</feature>
<name>A0A822YYT4_NELNU</name>
<accession>A0A822YYT4</accession>
<dbReference type="Proteomes" id="UP000607653">
    <property type="component" value="Unassembled WGS sequence"/>
</dbReference>
<evidence type="ECO:0000313" key="3">
    <source>
        <dbReference type="Proteomes" id="UP000607653"/>
    </source>
</evidence>
<reference evidence="2 3" key="1">
    <citation type="journal article" date="2020" name="Mol. Biol. Evol.">
        <title>Distinct Expression and Methylation Patterns for Genes with Different Fates following a Single Whole-Genome Duplication in Flowering Plants.</title>
        <authorList>
            <person name="Shi T."/>
            <person name="Rahmani R.S."/>
            <person name="Gugger P.F."/>
            <person name="Wang M."/>
            <person name="Li H."/>
            <person name="Zhang Y."/>
            <person name="Li Z."/>
            <person name="Wang Q."/>
            <person name="Van de Peer Y."/>
            <person name="Marchal K."/>
            <person name="Chen J."/>
        </authorList>
    </citation>
    <scope>NUCLEOTIDE SEQUENCE [LARGE SCALE GENOMIC DNA]</scope>
    <source>
        <tissue evidence="2">Leaf</tissue>
    </source>
</reference>
<organism evidence="2 3">
    <name type="scientific">Nelumbo nucifera</name>
    <name type="common">Sacred lotus</name>
    <dbReference type="NCBI Taxonomy" id="4432"/>
    <lineage>
        <taxon>Eukaryota</taxon>
        <taxon>Viridiplantae</taxon>
        <taxon>Streptophyta</taxon>
        <taxon>Embryophyta</taxon>
        <taxon>Tracheophyta</taxon>
        <taxon>Spermatophyta</taxon>
        <taxon>Magnoliopsida</taxon>
        <taxon>Proteales</taxon>
        <taxon>Nelumbonaceae</taxon>
        <taxon>Nelumbo</taxon>
    </lineage>
</organism>
<proteinExistence type="predicted"/>
<dbReference type="AlphaFoldDB" id="A0A822YYT4"/>
<dbReference type="EMBL" id="DUZY01000004">
    <property type="protein sequence ID" value="DAD36375.1"/>
    <property type="molecule type" value="Genomic_DNA"/>
</dbReference>
<gene>
    <name evidence="2" type="ORF">HUJ06_007016</name>
</gene>
<feature type="compositionally biased region" description="Basic and acidic residues" evidence="1">
    <location>
        <begin position="1"/>
        <end position="16"/>
    </location>
</feature>